<reference evidence="2 3" key="1">
    <citation type="journal article" date="2017" name="Front. Microbiol.">
        <title>New Insights into the Diversity of the Genus Faecalibacterium.</title>
        <authorList>
            <person name="Benevides L."/>
            <person name="Burman S."/>
            <person name="Martin R."/>
            <person name="Robert V."/>
            <person name="Thomas M."/>
            <person name="Miquel S."/>
            <person name="Chain F."/>
            <person name="Sokol H."/>
            <person name="Bermudez-Humaran L.G."/>
            <person name="Morrison M."/>
            <person name="Langella P."/>
            <person name="Azevedo V.A."/>
            <person name="Chatel J.M."/>
            <person name="Soares S."/>
        </authorList>
    </citation>
    <scope>NUCLEOTIDE SEQUENCE [LARGE SCALE GENOMIC DNA]</scope>
    <source>
        <strain evidence="2 3">AHMP21</strain>
    </source>
</reference>
<evidence type="ECO:0000256" key="1">
    <source>
        <dbReference type="SAM" id="Phobius"/>
    </source>
</evidence>
<dbReference type="RefSeq" id="WP_097769752.1">
    <property type="nucleotide sequence ID" value="NZ_NOUW01000001.1"/>
</dbReference>
<sequence>MASYRYERDIDPADLAPRAEKQYTRKERWANWWDYNLKWVLLIGIAAAFVAYSFIGQYFFTTKPDYNVAVVAPYYLPDDTVTALQEQLARYGEDLNGDGKTVVTLNVYTLDYSAGDTQTESDAYLTMAGTTKLATDVAGGLSSVFLLYDPAGFQESTGSLRYLDGTLPEAGSDSDWWNMVYRWTDCPVLAGLDLGEYRADTTHAQGGDSQAYLADFYIGMRGAWNTGTEENLAGGEELWQALTAGAVSTVEAEG</sequence>
<proteinExistence type="predicted"/>
<dbReference type="Proteomes" id="UP000220438">
    <property type="component" value="Unassembled WGS sequence"/>
</dbReference>
<comment type="caution">
    <text evidence="2">The sequence shown here is derived from an EMBL/GenBank/DDBJ whole genome shotgun (WGS) entry which is preliminary data.</text>
</comment>
<protein>
    <submittedName>
        <fullName evidence="2">Uncharacterized protein</fullName>
    </submittedName>
</protein>
<keyword evidence="1" id="KW-0472">Membrane</keyword>
<dbReference type="EMBL" id="NOUW01000001">
    <property type="protein sequence ID" value="PDX90892.1"/>
    <property type="molecule type" value="Genomic_DNA"/>
</dbReference>
<accession>A0A2A7BI18</accession>
<keyword evidence="1" id="KW-1133">Transmembrane helix</keyword>
<keyword evidence="1" id="KW-0812">Transmembrane</keyword>
<name>A0A2A7BI18_9FIRM</name>
<dbReference type="AlphaFoldDB" id="A0A2A7BI18"/>
<evidence type="ECO:0000313" key="2">
    <source>
        <dbReference type="EMBL" id="PDX90892.1"/>
    </source>
</evidence>
<feature type="transmembrane region" description="Helical" evidence="1">
    <location>
        <begin position="39"/>
        <end position="60"/>
    </location>
</feature>
<organism evidence="2 3">
    <name type="scientific">Faecalibacterium prausnitzii</name>
    <dbReference type="NCBI Taxonomy" id="853"/>
    <lineage>
        <taxon>Bacteria</taxon>
        <taxon>Bacillati</taxon>
        <taxon>Bacillota</taxon>
        <taxon>Clostridia</taxon>
        <taxon>Eubacteriales</taxon>
        <taxon>Oscillospiraceae</taxon>
        <taxon>Faecalibacterium</taxon>
    </lineage>
</organism>
<evidence type="ECO:0000313" key="3">
    <source>
        <dbReference type="Proteomes" id="UP000220438"/>
    </source>
</evidence>
<gene>
    <name evidence="2" type="ORF">CHR61_00185</name>
</gene>